<dbReference type="Proteomes" id="UP000693970">
    <property type="component" value="Unassembled WGS sequence"/>
</dbReference>
<gene>
    <name evidence="6" type="ORF">IV203_005399</name>
</gene>
<evidence type="ECO:0000313" key="6">
    <source>
        <dbReference type="EMBL" id="KAG7346331.1"/>
    </source>
</evidence>
<keyword evidence="3" id="KW-0862">Zinc</keyword>
<feature type="domain" description="ZZ-type" evidence="5">
    <location>
        <begin position="234"/>
        <end position="277"/>
    </location>
</feature>
<proteinExistence type="predicted"/>
<dbReference type="SMART" id="SM00291">
    <property type="entry name" value="ZnF_ZZ"/>
    <property type="match status" value="1"/>
</dbReference>
<dbReference type="OrthoDB" id="49647at2759"/>
<organism evidence="6 7">
    <name type="scientific">Nitzschia inconspicua</name>
    <dbReference type="NCBI Taxonomy" id="303405"/>
    <lineage>
        <taxon>Eukaryota</taxon>
        <taxon>Sar</taxon>
        <taxon>Stramenopiles</taxon>
        <taxon>Ochrophyta</taxon>
        <taxon>Bacillariophyta</taxon>
        <taxon>Bacillariophyceae</taxon>
        <taxon>Bacillariophycidae</taxon>
        <taxon>Bacillariales</taxon>
        <taxon>Bacillariaceae</taxon>
        <taxon>Nitzschia</taxon>
    </lineage>
</organism>
<feature type="compositionally biased region" description="Basic and acidic residues" evidence="4">
    <location>
        <begin position="209"/>
        <end position="220"/>
    </location>
</feature>
<evidence type="ECO:0000313" key="7">
    <source>
        <dbReference type="Proteomes" id="UP000693970"/>
    </source>
</evidence>
<keyword evidence="7" id="KW-1185">Reference proteome</keyword>
<dbReference type="GO" id="GO:0008270">
    <property type="term" value="F:zinc ion binding"/>
    <property type="evidence" value="ECO:0007669"/>
    <property type="project" value="UniProtKB-KW"/>
</dbReference>
<evidence type="ECO:0000256" key="3">
    <source>
        <dbReference type="ARBA" id="ARBA00022833"/>
    </source>
</evidence>
<feature type="region of interest" description="Disordered" evidence="4">
    <location>
        <begin position="126"/>
        <end position="146"/>
    </location>
</feature>
<accession>A0A9K3PGX1</accession>
<feature type="region of interest" description="Disordered" evidence="4">
    <location>
        <begin position="173"/>
        <end position="230"/>
    </location>
</feature>
<dbReference type="EMBL" id="JAGRRH010000021">
    <property type="protein sequence ID" value="KAG7346331.1"/>
    <property type="molecule type" value="Genomic_DNA"/>
</dbReference>
<dbReference type="PANTHER" id="PTHR20930:SF0">
    <property type="entry name" value="PROTEIN ILRUN"/>
    <property type="match status" value="1"/>
</dbReference>
<dbReference type="PANTHER" id="PTHR20930">
    <property type="entry name" value="OVARIAN CARCINOMA ANTIGEN CA125-RELATED"/>
    <property type="match status" value="1"/>
</dbReference>
<comment type="caution">
    <text evidence="6">The sequence shown here is derived from an EMBL/GenBank/DDBJ whole genome shotgun (WGS) entry which is preliminary data.</text>
</comment>
<keyword evidence="1" id="KW-0479">Metal-binding</keyword>
<evidence type="ECO:0000256" key="4">
    <source>
        <dbReference type="SAM" id="MobiDB-lite"/>
    </source>
</evidence>
<reference evidence="6" key="2">
    <citation type="submission" date="2021-04" db="EMBL/GenBank/DDBJ databases">
        <authorList>
            <person name="Podell S."/>
        </authorList>
    </citation>
    <scope>NUCLEOTIDE SEQUENCE</scope>
    <source>
        <strain evidence="6">Hildebrandi</strain>
    </source>
</reference>
<sequence length="753" mass="81681">MPSSSFLEQYPDFVLKLKIKAADGQTQIRRVRLPRIADGEGKVSYEELVGLVVIFSVPEELASDSSRYNVSLTYYDVDGDSVTIASSEELMDACEQYVGQQALRITTYVKPNTTVVPATAAATTFDTKPTTSSVDRGTSTAPSPPIQIHDVLESFVGVLSTAVNHLQEGLAAKNNKSSMTSVPRSDSVETTEQSVCVKSEETGSSNENEDSKAHEEDTKPAAELSSEEEVRPFIHGRHTCDSCLSTPIIGTRYHSTNLKDYDLCENCHGNYKGKEIVFEPAELDRDRACQDRWYQRWENARGLRRGRLGRGLGPRGRFGRHGMKPGRPGCSSGSQARPLQHHVSGPPSSPMTGRTLHGPTVGSRPYMGSGGLHNPHRWAHLGPHAAPHIAPHVQCHADGISSEFDNALKEAIRRSLKDVAPKEDKINGLQEEKSNTSVEIPEVPNVEEHVKAEAAVSSASIDMEDGATDIPRSIVVDQLKSDNSLIFEDECAEQTEAMEKSMYETESIDSEKLAPDCNFTVASTSPSKTPTSIRKICETSKDESFASDAKGNGDVAEAMGAALDAVVDVIREMQAESRHSHSTTDEEACNEGGDLVIDSTELIQKDCKECDSDWSVVKSVGSNGTTESEQIAKAAEMLGSALFNSDMKTPAENFGAEQGSSLSVSAAESSFSVPSSVPTDFGTQQTSIAAPAQLERWCAHLLQLRELGFDNEPECVEVLERLQAANIGVDGDDDVSINHVVNELLEEKYRSIS</sequence>
<dbReference type="AlphaFoldDB" id="A0A9K3PGX1"/>
<feature type="compositionally biased region" description="Polar residues" evidence="4">
    <location>
        <begin position="132"/>
        <end position="141"/>
    </location>
</feature>
<evidence type="ECO:0000256" key="2">
    <source>
        <dbReference type="ARBA" id="ARBA00022771"/>
    </source>
</evidence>
<protein>
    <submittedName>
        <fullName evidence="6">Zinc finger ZZ type domain containing protein</fullName>
    </submittedName>
</protein>
<evidence type="ECO:0000259" key="5">
    <source>
        <dbReference type="SMART" id="SM00291"/>
    </source>
</evidence>
<evidence type="ECO:0000256" key="1">
    <source>
        <dbReference type="ARBA" id="ARBA00022723"/>
    </source>
</evidence>
<reference evidence="6" key="1">
    <citation type="journal article" date="2021" name="Sci. Rep.">
        <title>Diploid genomic architecture of Nitzschia inconspicua, an elite biomass production diatom.</title>
        <authorList>
            <person name="Oliver A."/>
            <person name="Podell S."/>
            <person name="Pinowska A."/>
            <person name="Traller J.C."/>
            <person name="Smith S.R."/>
            <person name="McClure R."/>
            <person name="Beliaev A."/>
            <person name="Bohutskyi P."/>
            <person name="Hill E.A."/>
            <person name="Rabines A."/>
            <person name="Zheng H."/>
            <person name="Allen L.Z."/>
            <person name="Kuo A."/>
            <person name="Grigoriev I.V."/>
            <person name="Allen A.E."/>
            <person name="Hazlebeck D."/>
            <person name="Allen E.E."/>
        </authorList>
    </citation>
    <scope>NUCLEOTIDE SEQUENCE</scope>
    <source>
        <strain evidence="6">Hildebrandi</strain>
    </source>
</reference>
<dbReference type="InterPro" id="IPR000433">
    <property type="entry name" value="Znf_ZZ"/>
</dbReference>
<keyword evidence="2" id="KW-0863">Zinc-finger</keyword>
<name>A0A9K3PGX1_9STRA</name>
<feature type="compositionally biased region" description="Polar residues" evidence="4">
    <location>
        <begin position="174"/>
        <end position="206"/>
    </location>
</feature>
<feature type="region of interest" description="Disordered" evidence="4">
    <location>
        <begin position="308"/>
        <end position="358"/>
    </location>
</feature>
<dbReference type="Pfam" id="PF00569">
    <property type="entry name" value="ZZ"/>
    <property type="match status" value="1"/>
</dbReference>